<gene>
    <name evidence="3" type="ORF">D0Y65_050877</name>
</gene>
<dbReference type="Pfam" id="PF05699">
    <property type="entry name" value="Dimer_Tnp_hAT"/>
    <property type="match status" value="1"/>
</dbReference>
<evidence type="ECO:0000259" key="2">
    <source>
        <dbReference type="Pfam" id="PF05699"/>
    </source>
</evidence>
<sequence length="574" mass="65364">MRRFLVDRASIENVNVVQQEAELEPSPNVVNEFNPNEIVRDPVDVVKARLGTMRESGGNNFFADVQGFCVAKSILVPNMDDEIPVRGRSRAEGRTITNLHHYRAEIFYVAIDKICVEMDHRFSEGSNIILDCFSCLDPKNSFSKFDVDKLARLADIYHADFSDDDRGTIRDQLETYVLQVRRNASFSTCEDVQSLAMKMVQTEKHLVFPLVYKLIELALILPVSTTSVERAFSAMKIIKSKLRNKINDVWFNDLMVCYTEREIFKSLDDIDIIQTFTAKKSRKGHLPHCLQLVQEWNKKDANGRSLFHGIVDDCRSFHRNLRIRDEGDDQRIHPSMSRVKAPLDADVDPSFSSLATGHLEASIEPRAYAGDPYEVPNGGTVDESDTLVGEEDVGNRVEREVLANPEYDWVDEKALATYKDHCRRTFHGDLEKKLIAKLDMLHSSNILCSALLKVRNDDSVNNSQKNHPICLLVVLLTLSSWRLVIDLTIDQSSPNLVQTQIPFLVVPLVSSLIVVLDVLEFLSTVLENMSRWIEKEYGPWEVLKRKLARFLDQAKKEVGFVKLKLAKKEGLITL</sequence>
<dbReference type="PANTHER" id="PTHR11697">
    <property type="entry name" value="GENERAL TRANSCRIPTION FACTOR 2-RELATED ZINC FINGER PROTEIN"/>
    <property type="match status" value="1"/>
</dbReference>
<dbReference type="AlphaFoldDB" id="A0A445FDY6"/>
<keyword evidence="4" id="KW-1185">Reference proteome</keyword>
<dbReference type="Proteomes" id="UP000289340">
    <property type="component" value="Chromosome 19"/>
</dbReference>
<dbReference type="InterPro" id="IPR012337">
    <property type="entry name" value="RNaseH-like_sf"/>
</dbReference>
<comment type="caution">
    <text evidence="3">The sequence shown here is derived from an EMBL/GenBank/DDBJ whole genome shotgun (WGS) entry which is preliminary data.</text>
</comment>
<proteinExistence type="predicted"/>
<accession>A0A445FDY6</accession>
<dbReference type="SUPFAM" id="SSF53098">
    <property type="entry name" value="Ribonuclease H-like"/>
    <property type="match status" value="1"/>
</dbReference>
<evidence type="ECO:0000313" key="3">
    <source>
        <dbReference type="EMBL" id="RZB47010.1"/>
    </source>
</evidence>
<dbReference type="InterPro" id="IPR008906">
    <property type="entry name" value="HATC_C_dom"/>
</dbReference>
<name>A0A445FDY6_GLYSO</name>
<reference evidence="3 4" key="1">
    <citation type="submission" date="2018-09" db="EMBL/GenBank/DDBJ databases">
        <title>A high-quality reference genome of wild soybean provides a powerful tool to mine soybean genomes.</title>
        <authorList>
            <person name="Xie M."/>
            <person name="Chung C.Y.L."/>
            <person name="Li M.-W."/>
            <person name="Wong F.-L."/>
            <person name="Chan T.-F."/>
            <person name="Lam H.-M."/>
        </authorList>
    </citation>
    <scope>NUCLEOTIDE SEQUENCE [LARGE SCALE GENOMIC DNA]</scope>
    <source>
        <strain evidence="4">cv. W05</strain>
        <tissue evidence="3">Hypocotyl of etiolated seedlings</tissue>
    </source>
</reference>
<feature type="domain" description="HAT C-terminal dimerisation" evidence="2">
    <location>
        <begin position="203"/>
        <end position="252"/>
    </location>
</feature>
<dbReference type="PANTHER" id="PTHR11697:SF230">
    <property type="entry name" value="ZINC FINGER, MYM DOMAIN CONTAINING 1"/>
    <property type="match status" value="1"/>
</dbReference>
<dbReference type="InterPro" id="IPR055298">
    <property type="entry name" value="AtLOH3-like"/>
</dbReference>
<protein>
    <recommendedName>
        <fullName evidence="2">HAT C-terminal dimerisation domain-containing protein</fullName>
    </recommendedName>
</protein>
<organism evidence="3 4">
    <name type="scientific">Glycine soja</name>
    <name type="common">Wild soybean</name>
    <dbReference type="NCBI Taxonomy" id="3848"/>
    <lineage>
        <taxon>Eukaryota</taxon>
        <taxon>Viridiplantae</taxon>
        <taxon>Streptophyta</taxon>
        <taxon>Embryophyta</taxon>
        <taxon>Tracheophyta</taxon>
        <taxon>Spermatophyta</taxon>
        <taxon>Magnoliopsida</taxon>
        <taxon>eudicotyledons</taxon>
        <taxon>Gunneridae</taxon>
        <taxon>Pentapetalae</taxon>
        <taxon>rosids</taxon>
        <taxon>fabids</taxon>
        <taxon>Fabales</taxon>
        <taxon>Fabaceae</taxon>
        <taxon>Papilionoideae</taxon>
        <taxon>50 kb inversion clade</taxon>
        <taxon>NPAAA clade</taxon>
        <taxon>indigoferoid/millettioid clade</taxon>
        <taxon>Phaseoleae</taxon>
        <taxon>Glycine</taxon>
        <taxon>Glycine subgen. Soja</taxon>
    </lineage>
</organism>
<feature type="region of interest" description="Disordered" evidence="1">
    <location>
        <begin position="369"/>
        <end position="390"/>
    </location>
</feature>
<evidence type="ECO:0000313" key="4">
    <source>
        <dbReference type="Proteomes" id="UP000289340"/>
    </source>
</evidence>
<dbReference type="EMBL" id="QZWG01000019">
    <property type="protein sequence ID" value="RZB47010.1"/>
    <property type="molecule type" value="Genomic_DNA"/>
</dbReference>
<dbReference type="GO" id="GO:0046983">
    <property type="term" value="F:protein dimerization activity"/>
    <property type="evidence" value="ECO:0007669"/>
    <property type="project" value="InterPro"/>
</dbReference>
<evidence type="ECO:0000256" key="1">
    <source>
        <dbReference type="SAM" id="MobiDB-lite"/>
    </source>
</evidence>